<gene>
    <name evidence="1" type="ORF">SAMN06296427_101105</name>
</gene>
<proteinExistence type="predicted"/>
<sequence>MKLLKIIIVLIGLITIISCKNEPKSLSDFKSNFYEIQHNGLRLGDSLNVYFFENEDLVKSVEIIWNGKLLKNHTIMDSTNTSLGINNLKIKVNLENNSISGETNVPILNSFKETLVEFEVVKEYPHPQELFTQGFFFHNNKIFESAGQYKKSKLVTYNLGSTNYLQEKKLDDRSFAEGAALLNGKIYQLTYRERDIFVYDEKTFELIETLKLPSILKEVWGITTNGKELIVADGTQNIYFFDEKFNLQRKIQIAGYASIYNQLNEMEFIQNKIYANVWQTNYVLIINPVSGAVEQYYDLASLSQTKGSDDVLNGIAAYGNNILVTGKNWNKIYELSVK</sequence>
<keyword evidence="2" id="KW-1185">Reference proteome</keyword>
<dbReference type="OrthoDB" id="9783700at2"/>
<name>A0A1W1Y922_9FLAO</name>
<dbReference type="RefSeq" id="WP_159447430.1">
    <property type="nucleotide sequence ID" value="NZ_FWXS01000001.1"/>
</dbReference>
<dbReference type="Proteomes" id="UP000192393">
    <property type="component" value="Unassembled WGS sequence"/>
</dbReference>
<dbReference type="GO" id="GO:0016603">
    <property type="term" value="F:glutaminyl-peptide cyclotransferase activity"/>
    <property type="evidence" value="ECO:0007669"/>
    <property type="project" value="InterPro"/>
</dbReference>
<dbReference type="InterPro" id="IPR007788">
    <property type="entry name" value="QCT"/>
</dbReference>
<dbReference type="AlphaFoldDB" id="A0A1W1Y922"/>
<organism evidence="1 2">
    <name type="scientific">Moheibacter sediminis</name>
    <dbReference type="NCBI Taxonomy" id="1434700"/>
    <lineage>
        <taxon>Bacteria</taxon>
        <taxon>Pseudomonadati</taxon>
        <taxon>Bacteroidota</taxon>
        <taxon>Flavobacteriia</taxon>
        <taxon>Flavobacteriales</taxon>
        <taxon>Weeksellaceae</taxon>
        <taxon>Moheibacter</taxon>
    </lineage>
</organism>
<keyword evidence="1" id="KW-0808">Transferase</keyword>
<dbReference type="PANTHER" id="PTHR31270:SF1">
    <property type="entry name" value="GLUTAMINYL-PEPTIDE CYCLOTRANSFERASE"/>
    <property type="match status" value="1"/>
</dbReference>
<evidence type="ECO:0000313" key="1">
    <source>
        <dbReference type="EMBL" id="SMC32662.1"/>
    </source>
</evidence>
<dbReference type="SUPFAM" id="SSF50969">
    <property type="entry name" value="YVTN repeat-like/Quinoprotein amine dehydrogenase"/>
    <property type="match status" value="1"/>
</dbReference>
<dbReference type="PROSITE" id="PS51257">
    <property type="entry name" value="PROKAR_LIPOPROTEIN"/>
    <property type="match status" value="1"/>
</dbReference>
<accession>A0A1W1Y922</accession>
<reference evidence="1 2" key="1">
    <citation type="submission" date="2017-04" db="EMBL/GenBank/DDBJ databases">
        <authorList>
            <person name="Afonso C.L."/>
            <person name="Miller P.J."/>
            <person name="Scott M.A."/>
            <person name="Spackman E."/>
            <person name="Goraichik I."/>
            <person name="Dimitrov K.M."/>
            <person name="Suarez D.L."/>
            <person name="Swayne D.E."/>
        </authorList>
    </citation>
    <scope>NUCLEOTIDE SEQUENCE [LARGE SCALE GENOMIC DNA]</scope>
    <source>
        <strain evidence="1 2">CGMCC 1.12708</strain>
    </source>
</reference>
<dbReference type="STRING" id="1434700.SAMN06296427_101105"/>
<dbReference type="InterPro" id="IPR011044">
    <property type="entry name" value="Quino_amine_DH_bsu"/>
</dbReference>
<dbReference type="PANTHER" id="PTHR31270">
    <property type="entry name" value="GLUTAMINYL-PEPTIDE CYCLOTRANSFERASE"/>
    <property type="match status" value="1"/>
</dbReference>
<evidence type="ECO:0000313" key="2">
    <source>
        <dbReference type="Proteomes" id="UP000192393"/>
    </source>
</evidence>
<dbReference type="Pfam" id="PF05096">
    <property type="entry name" value="Glu_cyclase_2"/>
    <property type="match status" value="1"/>
</dbReference>
<protein>
    <submittedName>
        <fullName evidence="1">Glutamine cyclotransferase</fullName>
    </submittedName>
</protein>
<dbReference type="EMBL" id="FWXS01000001">
    <property type="protein sequence ID" value="SMC32662.1"/>
    <property type="molecule type" value="Genomic_DNA"/>
</dbReference>